<feature type="transmembrane region" description="Helical" evidence="1">
    <location>
        <begin position="160"/>
        <end position="176"/>
    </location>
</feature>
<proteinExistence type="predicted"/>
<accession>A0ABS4ZHV2</accession>
<evidence type="ECO:0000256" key="1">
    <source>
        <dbReference type="SAM" id="Phobius"/>
    </source>
</evidence>
<feature type="transmembrane region" description="Helical" evidence="1">
    <location>
        <begin position="101"/>
        <end position="122"/>
    </location>
</feature>
<dbReference type="EMBL" id="JAGIOL010000001">
    <property type="protein sequence ID" value="MBP2436066.1"/>
    <property type="molecule type" value="Genomic_DNA"/>
</dbReference>
<gene>
    <name evidence="2" type="ORF">JOF34_000652</name>
</gene>
<keyword evidence="1" id="KW-0812">Transmembrane</keyword>
<evidence type="ECO:0000313" key="2">
    <source>
        <dbReference type="EMBL" id="MBP2436066.1"/>
    </source>
</evidence>
<feature type="transmembrane region" description="Helical" evidence="1">
    <location>
        <begin position="33"/>
        <end position="54"/>
    </location>
</feature>
<dbReference type="Proteomes" id="UP001519362">
    <property type="component" value="Unassembled WGS sequence"/>
</dbReference>
<sequence length="216" mass="22620">MARPGELDPASILRSIADDTESAKRFLTPDARLLFLVWGFAWIVGFLAMYLAFVPEAQPILPLPLAMGIGVVSLLVGIWVSSAHVTRRATGSRGPSRLQGAIYGNTYAVAFTMMGLLGGRLASDGLSLVTLLPYWVAVPCLIVGVLGLVGSALWNDRSQLVFGSWTIIAGLLSIVLPAPHLLLAGVIGGVGYLALAGIAAVRPNLVAGDLHRAPDA</sequence>
<keyword evidence="1" id="KW-1133">Transmembrane helix</keyword>
<feature type="transmembrane region" description="Helical" evidence="1">
    <location>
        <begin position="182"/>
        <end position="201"/>
    </location>
</feature>
<keyword evidence="1" id="KW-0472">Membrane</keyword>
<organism evidence="2 3">
    <name type="scientific">Microbacterium amylolyticum</name>
    <dbReference type="NCBI Taxonomy" id="936337"/>
    <lineage>
        <taxon>Bacteria</taxon>
        <taxon>Bacillati</taxon>
        <taxon>Actinomycetota</taxon>
        <taxon>Actinomycetes</taxon>
        <taxon>Micrococcales</taxon>
        <taxon>Microbacteriaceae</taxon>
        <taxon>Microbacterium</taxon>
    </lineage>
</organism>
<evidence type="ECO:0000313" key="3">
    <source>
        <dbReference type="Proteomes" id="UP001519362"/>
    </source>
</evidence>
<comment type="caution">
    <text evidence="2">The sequence shown here is derived from an EMBL/GenBank/DDBJ whole genome shotgun (WGS) entry which is preliminary data.</text>
</comment>
<name>A0ABS4ZHV2_9MICO</name>
<protein>
    <submittedName>
        <fullName evidence="2">Uncharacterized protein</fullName>
    </submittedName>
</protein>
<feature type="transmembrane region" description="Helical" evidence="1">
    <location>
        <begin position="60"/>
        <end position="80"/>
    </location>
</feature>
<reference evidence="2 3" key="1">
    <citation type="submission" date="2021-03" db="EMBL/GenBank/DDBJ databases">
        <title>Sequencing the genomes of 1000 actinobacteria strains.</title>
        <authorList>
            <person name="Klenk H.-P."/>
        </authorList>
    </citation>
    <scope>NUCLEOTIDE SEQUENCE [LARGE SCALE GENOMIC DNA]</scope>
    <source>
        <strain evidence="2 3">DSM 24221</strain>
    </source>
</reference>
<keyword evidence="3" id="KW-1185">Reference proteome</keyword>
<dbReference type="RefSeq" id="WP_165137310.1">
    <property type="nucleotide sequence ID" value="NZ_CP049253.1"/>
</dbReference>
<feature type="transmembrane region" description="Helical" evidence="1">
    <location>
        <begin position="134"/>
        <end position="153"/>
    </location>
</feature>